<organism evidence="1 2">
    <name type="scientific">Methylobacterium symbioticum</name>
    <dbReference type="NCBI Taxonomy" id="2584084"/>
    <lineage>
        <taxon>Bacteria</taxon>
        <taxon>Pseudomonadati</taxon>
        <taxon>Pseudomonadota</taxon>
        <taxon>Alphaproteobacteria</taxon>
        <taxon>Hyphomicrobiales</taxon>
        <taxon>Methylobacteriaceae</taxon>
        <taxon>Methylobacterium</taxon>
    </lineage>
</organism>
<dbReference type="RefSeq" id="WP_142584341.1">
    <property type="nucleotide sequence ID" value="NZ_CABFPH010000058.1"/>
</dbReference>
<protein>
    <recommendedName>
        <fullName evidence="3">DUF429 domain-containing protein</fullName>
    </recommendedName>
</protein>
<accession>A0A509EFW6</accession>
<dbReference type="InterPro" id="IPR007362">
    <property type="entry name" value="DUF429"/>
</dbReference>
<dbReference type="EMBL" id="CABFPH010000058">
    <property type="protein sequence ID" value="VUD73071.1"/>
    <property type="molecule type" value="Genomic_DNA"/>
</dbReference>
<name>A0A509EFW6_9HYPH</name>
<proteinExistence type="predicted"/>
<sequence length="278" mass="29608">MGTAAVSIIGFDSAWTDSPKAPGALCTIRIDGAGRRTLVQPALVSFDQALATIAAETAPLRIVALDQPTLVPNATGMRPVDRVAASLISWLGGGVQPANRAKIGMFDDAAPIWRFKERLAAIEDPEASRVASDGLYLMEVFPALALPSLEPGFDGRLRGPRYNPARRKTFALASWRAVIASVRRQAIEAGIAELADWADALDRVETPRKADQDRIDAVLCALIGLHWLVRPRDASIMIGDLGTGYMVAPASPSVRARLEAAARVCAVPVDLGRRPTGA</sequence>
<dbReference type="OrthoDB" id="9801824at2"/>
<dbReference type="AlphaFoldDB" id="A0A509EFW6"/>
<dbReference type="Pfam" id="PF04250">
    <property type="entry name" value="DUF429"/>
    <property type="match status" value="1"/>
</dbReference>
<evidence type="ECO:0000313" key="1">
    <source>
        <dbReference type="EMBL" id="VUD73071.1"/>
    </source>
</evidence>
<keyword evidence="2" id="KW-1185">Reference proteome</keyword>
<evidence type="ECO:0000313" key="2">
    <source>
        <dbReference type="Proteomes" id="UP000410984"/>
    </source>
</evidence>
<dbReference type="PIRSF" id="PIRSF018008">
    <property type="entry name" value="UCP018008"/>
    <property type="match status" value="1"/>
</dbReference>
<dbReference type="Proteomes" id="UP000410984">
    <property type="component" value="Unassembled WGS sequence"/>
</dbReference>
<evidence type="ECO:0008006" key="3">
    <source>
        <dbReference type="Google" id="ProtNLM"/>
    </source>
</evidence>
<reference evidence="1 2" key="1">
    <citation type="submission" date="2019-06" db="EMBL/GenBank/DDBJ databases">
        <authorList>
            <person name="Rodrigo-Torres L."/>
            <person name="Arahal R. D."/>
            <person name="Lucena T."/>
        </authorList>
    </citation>
    <scope>NUCLEOTIDE SEQUENCE [LARGE SCALE GENOMIC DNA]</scope>
    <source>
        <strain evidence="1 2">SB0023/3</strain>
    </source>
</reference>
<gene>
    <name evidence="1" type="ORF">MET9862_03684</name>
</gene>
<dbReference type="InterPro" id="IPR008306">
    <property type="entry name" value="UCP018008"/>
</dbReference>